<protein>
    <submittedName>
        <fullName evidence="2">AzlD domain-containing protein</fullName>
    </submittedName>
</protein>
<dbReference type="Proteomes" id="UP000305471">
    <property type="component" value="Unassembled WGS sequence"/>
</dbReference>
<organism evidence="2 3">
    <name type="scientific">Alteromonas portus</name>
    <dbReference type="NCBI Taxonomy" id="2565549"/>
    <lineage>
        <taxon>Bacteria</taxon>
        <taxon>Pseudomonadati</taxon>
        <taxon>Pseudomonadota</taxon>
        <taxon>Gammaproteobacteria</taxon>
        <taxon>Alteromonadales</taxon>
        <taxon>Alteromonadaceae</taxon>
        <taxon>Alteromonas/Salinimonas group</taxon>
        <taxon>Alteromonas</taxon>
    </lineage>
</organism>
<keyword evidence="1" id="KW-0472">Membrane</keyword>
<accession>A0A4U0ZF35</accession>
<gene>
    <name evidence="2" type="ORF">E5672_09380</name>
</gene>
<reference evidence="2 3" key="1">
    <citation type="submission" date="2019-04" db="EMBL/GenBank/DDBJ databases">
        <title>Alteromonas portus sp. nov., an alginate lyase-excreting marine bacterium.</title>
        <authorList>
            <person name="Huang H."/>
            <person name="Mo K."/>
            <person name="Bao S."/>
        </authorList>
    </citation>
    <scope>NUCLEOTIDE SEQUENCE [LARGE SCALE GENOMIC DNA]</scope>
    <source>
        <strain evidence="2 3">HB161718</strain>
    </source>
</reference>
<feature type="transmembrane region" description="Helical" evidence="1">
    <location>
        <begin position="46"/>
        <end position="64"/>
    </location>
</feature>
<evidence type="ECO:0000313" key="3">
    <source>
        <dbReference type="Proteomes" id="UP000305471"/>
    </source>
</evidence>
<keyword evidence="3" id="KW-1185">Reference proteome</keyword>
<evidence type="ECO:0000313" key="2">
    <source>
        <dbReference type="EMBL" id="TKB03247.1"/>
    </source>
</evidence>
<proteinExistence type="predicted"/>
<feature type="transmembrane region" description="Helical" evidence="1">
    <location>
        <begin position="6"/>
        <end position="26"/>
    </location>
</feature>
<name>A0A4U0ZF35_9ALTE</name>
<dbReference type="RefSeq" id="WP_136781954.1">
    <property type="nucleotide sequence ID" value="NZ_SWCO01000005.1"/>
</dbReference>
<evidence type="ECO:0000256" key="1">
    <source>
        <dbReference type="SAM" id="Phobius"/>
    </source>
</evidence>
<dbReference type="InterPro" id="IPR008407">
    <property type="entry name" value="Brnchd-chn_aa_trnsp_AzlD"/>
</dbReference>
<comment type="caution">
    <text evidence="2">The sequence shown here is derived from an EMBL/GenBank/DDBJ whole genome shotgun (WGS) entry which is preliminary data.</text>
</comment>
<dbReference type="EMBL" id="SWCO01000005">
    <property type="protein sequence ID" value="TKB03247.1"/>
    <property type="molecule type" value="Genomic_DNA"/>
</dbReference>
<keyword evidence="1" id="KW-0812">Transmembrane</keyword>
<dbReference type="OrthoDB" id="9154314at2"/>
<feature type="transmembrane region" description="Helical" evidence="1">
    <location>
        <begin position="70"/>
        <end position="87"/>
    </location>
</feature>
<dbReference type="AlphaFoldDB" id="A0A4U0ZF35"/>
<sequence>MHVDIWIAIVVAAIGTYALRVGPLLWTQRHFKKHKANNTEARLPTWLSVLGPLMIAAMLGASLIPKAPSTASWIATAIGTVVTVLVWRKYKSLGLPVLCGVLSFGMAFGIVRGIALV</sequence>
<dbReference type="Pfam" id="PF05437">
    <property type="entry name" value="AzlD"/>
    <property type="match status" value="1"/>
</dbReference>
<keyword evidence="1" id="KW-1133">Transmembrane helix</keyword>
<feature type="transmembrane region" description="Helical" evidence="1">
    <location>
        <begin position="94"/>
        <end position="115"/>
    </location>
</feature>